<evidence type="ECO:0000256" key="4">
    <source>
        <dbReference type="ARBA" id="ARBA00022989"/>
    </source>
</evidence>
<evidence type="ECO:0000313" key="10">
    <source>
        <dbReference type="EMBL" id="KZP05564.1"/>
    </source>
</evidence>
<sequence>MRLRPSEIIPQSICVRHGLSIGATCAPFVLALMYLLAPVAWPIAQLLNRVLGAESAHSAHVQEGGAQAVLQFHRTGEEPLRDDEISILNGVLELNTKKVMDIMTPIGDAVTLSSDTILDHLTIDFMLSSGYSRFPIHEPGKPFAYVGLLLVKKLLVYDPAKTLPVSAFALSILPEATPTINCFQALDYFQTGRAHLLLISRTPGVAGGAMGVITLEDIIEEIISEEIVDETDWYEDNTSKKRAKRMTTAAVMQGIVERGRAGETPRDRTPSRCPRPPR</sequence>
<dbReference type="EMBL" id="KV417831">
    <property type="protein sequence ID" value="KZP05564.1"/>
    <property type="molecule type" value="Genomic_DNA"/>
</dbReference>
<dbReference type="PROSITE" id="PS51846">
    <property type="entry name" value="CNNM"/>
    <property type="match status" value="1"/>
</dbReference>
<reference evidence="10 11" key="1">
    <citation type="journal article" date="2016" name="Mol. Biol. Evol.">
        <title>Comparative Genomics of Early-Diverging Mushroom-Forming Fungi Provides Insights into the Origins of Lignocellulose Decay Capabilities.</title>
        <authorList>
            <person name="Nagy L.G."/>
            <person name="Riley R."/>
            <person name="Tritt A."/>
            <person name="Adam C."/>
            <person name="Daum C."/>
            <person name="Floudas D."/>
            <person name="Sun H."/>
            <person name="Yadav J.S."/>
            <person name="Pangilinan J."/>
            <person name="Larsson K.H."/>
            <person name="Matsuura K."/>
            <person name="Barry K."/>
            <person name="Labutti K."/>
            <person name="Kuo R."/>
            <person name="Ohm R.A."/>
            <person name="Bhattacharya S.S."/>
            <person name="Shirouzu T."/>
            <person name="Yoshinaga Y."/>
            <person name="Martin F.M."/>
            <person name="Grigoriev I.V."/>
            <person name="Hibbett D.S."/>
        </authorList>
    </citation>
    <scope>NUCLEOTIDE SEQUENCE [LARGE SCALE GENOMIC DNA]</scope>
    <source>
        <strain evidence="10 11">CBS 109695</strain>
    </source>
</reference>
<evidence type="ECO:0000259" key="9">
    <source>
        <dbReference type="PROSITE" id="PS51846"/>
    </source>
</evidence>
<keyword evidence="2 6" id="KW-0812">Transmembrane</keyword>
<evidence type="ECO:0000256" key="5">
    <source>
        <dbReference type="ARBA" id="ARBA00023136"/>
    </source>
</evidence>
<dbReference type="STRING" id="436010.A0A167W0J2"/>
<dbReference type="GO" id="GO:0030026">
    <property type="term" value="P:intracellular manganese ion homeostasis"/>
    <property type="evidence" value="ECO:0007669"/>
    <property type="project" value="TreeGrafter"/>
</dbReference>
<dbReference type="InterPro" id="IPR045095">
    <property type="entry name" value="ACDP"/>
</dbReference>
<comment type="subcellular location">
    <subcellularLocation>
        <location evidence="1">Membrane</location>
        <topology evidence="1">Multi-pass membrane protein</topology>
    </subcellularLocation>
</comment>
<dbReference type="GO" id="GO:0010960">
    <property type="term" value="P:magnesium ion homeostasis"/>
    <property type="evidence" value="ECO:0007669"/>
    <property type="project" value="InterPro"/>
</dbReference>
<dbReference type="OrthoDB" id="5353557at2759"/>
<evidence type="ECO:0000256" key="2">
    <source>
        <dbReference type="ARBA" id="ARBA00022692"/>
    </source>
</evidence>
<dbReference type="InterPro" id="IPR002550">
    <property type="entry name" value="CNNM"/>
</dbReference>
<dbReference type="FunFam" id="3.10.580.10:FF:000006">
    <property type="entry name" value="DUF21 and CBS domain protein"/>
    <property type="match status" value="1"/>
</dbReference>
<feature type="domain" description="CNNM transmembrane" evidence="9">
    <location>
        <begin position="1"/>
        <end position="84"/>
    </location>
</feature>
<gene>
    <name evidence="10" type="ORF">FIBSPDRAFT_842893</name>
</gene>
<proteinExistence type="predicted"/>
<dbReference type="GO" id="GO:0005737">
    <property type="term" value="C:cytoplasm"/>
    <property type="evidence" value="ECO:0007669"/>
    <property type="project" value="TreeGrafter"/>
</dbReference>
<keyword evidence="5 6" id="KW-0472">Membrane</keyword>
<dbReference type="Pfam" id="PF01595">
    <property type="entry name" value="CNNM"/>
    <property type="match status" value="1"/>
</dbReference>
<dbReference type="GO" id="GO:0016020">
    <property type="term" value="C:membrane"/>
    <property type="evidence" value="ECO:0007669"/>
    <property type="project" value="UniProtKB-SubCell"/>
</dbReference>
<accession>A0A167W0J2</accession>
<organism evidence="10 11">
    <name type="scientific">Athelia psychrophila</name>
    <dbReference type="NCBI Taxonomy" id="1759441"/>
    <lineage>
        <taxon>Eukaryota</taxon>
        <taxon>Fungi</taxon>
        <taxon>Dikarya</taxon>
        <taxon>Basidiomycota</taxon>
        <taxon>Agaricomycotina</taxon>
        <taxon>Agaricomycetes</taxon>
        <taxon>Agaricomycetidae</taxon>
        <taxon>Atheliales</taxon>
        <taxon>Atheliaceae</taxon>
        <taxon>Athelia</taxon>
    </lineage>
</organism>
<feature type="region of interest" description="Disordered" evidence="7">
    <location>
        <begin position="256"/>
        <end position="278"/>
    </location>
</feature>
<evidence type="ECO:0000256" key="3">
    <source>
        <dbReference type="ARBA" id="ARBA00022737"/>
    </source>
</evidence>
<evidence type="ECO:0000256" key="8">
    <source>
        <dbReference type="SAM" id="Phobius"/>
    </source>
</evidence>
<dbReference type="PANTHER" id="PTHR12064">
    <property type="entry name" value="METAL TRANSPORTER CNNM"/>
    <property type="match status" value="1"/>
</dbReference>
<name>A0A167W0J2_9AGAM</name>
<dbReference type="SUPFAM" id="SSF54631">
    <property type="entry name" value="CBS-domain pair"/>
    <property type="match status" value="1"/>
</dbReference>
<evidence type="ECO:0000313" key="11">
    <source>
        <dbReference type="Proteomes" id="UP000076532"/>
    </source>
</evidence>
<dbReference type="AlphaFoldDB" id="A0A167W0J2"/>
<dbReference type="InterPro" id="IPR046342">
    <property type="entry name" value="CBS_dom_sf"/>
</dbReference>
<protein>
    <recommendedName>
        <fullName evidence="9">CNNM transmembrane domain-containing protein</fullName>
    </recommendedName>
</protein>
<feature type="compositionally biased region" description="Basic and acidic residues" evidence="7">
    <location>
        <begin position="257"/>
        <end position="270"/>
    </location>
</feature>
<evidence type="ECO:0000256" key="6">
    <source>
        <dbReference type="PROSITE-ProRule" id="PRU01193"/>
    </source>
</evidence>
<dbReference type="Proteomes" id="UP000076532">
    <property type="component" value="Unassembled WGS sequence"/>
</dbReference>
<evidence type="ECO:0000256" key="1">
    <source>
        <dbReference type="ARBA" id="ARBA00004141"/>
    </source>
</evidence>
<feature type="transmembrane region" description="Helical" evidence="8">
    <location>
        <begin position="21"/>
        <end position="41"/>
    </location>
</feature>
<dbReference type="PANTHER" id="PTHR12064:SF97">
    <property type="entry name" value="METAL TRANSPORTER CNNM-5"/>
    <property type="match status" value="1"/>
</dbReference>
<dbReference type="Gene3D" id="3.10.580.10">
    <property type="entry name" value="CBS-domain"/>
    <property type="match status" value="1"/>
</dbReference>
<keyword evidence="11" id="KW-1185">Reference proteome</keyword>
<keyword evidence="4 6" id="KW-1133">Transmembrane helix</keyword>
<evidence type="ECO:0000256" key="7">
    <source>
        <dbReference type="SAM" id="MobiDB-lite"/>
    </source>
</evidence>
<keyword evidence="3" id="KW-0677">Repeat</keyword>